<keyword evidence="7" id="KW-1185">Reference proteome</keyword>
<dbReference type="InterPro" id="IPR014757">
    <property type="entry name" value="Tscrpt_reg_IclR_C"/>
</dbReference>
<dbReference type="InterPro" id="IPR029016">
    <property type="entry name" value="GAF-like_dom_sf"/>
</dbReference>
<evidence type="ECO:0000259" key="5">
    <source>
        <dbReference type="PROSITE" id="PS51078"/>
    </source>
</evidence>
<keyword evidence="2" id="KW-0238">DNA-binding</keyword>
<dbReference type="Pfam" id="PF09339">
    <property type="entry name" value="HTH_IclR"/>
    <property type="match status" value="1"/>
</dbReference>
<proteinExistence type="predicted"/>
<comment type="caution">
    <text evidence="6">The sequence shown here is derived from an EMBL/GenBank/DDBJ whole genome shotgun (WGS) entry which is preliminary data.</text>
</comment>
<name>A0ABT1E3D1_9ACTN</name>
<sequence length="264" mass="28824">MPNSHPPSVLGKAKLLLSAFDGNRPTLGLTDLSRRSGIPKATAYRLAQELVELSLLDRVADGYQLGWRMFELGQLVPGPANLRRLARPALLDLHSVTKAAVHLAVRDGHDSLLLERLAGRRDTRMSTAAGMRMPIWFSASGKLFLAHSPEAEHTMSLLDQGQVTPRTRHSVKTSKQLRAQVASIRDRSWAEEHEECVEGYRTYAVPITLGGPLQVVAAVSVTLDVSRRDDQQAVRALWAVGADISRTLQSSLGHVPPVGVRLAS</sequence>
<dbReference type="InterPro" id="IPR036390">
    <property type="entry name" value="WH_DNA-bd_sf"/>
</dbReference>
<evidence type="ECO:0000256" key="3">
    <source>
        <dbReference type="ARBA" id="ARBA00023163"/>
    </source>
</evidence>
<dbReference type="SUPFAM" id="SSF55781">
    <property type="entry name" value="GAF domain-like"/>
    <property type="match status" value="1"/>
</dbReference>
<evidence type="ECO:0000256" key="2">
    <source>
        <dbReference type="ARBA" id="ARBA00023125"/>
    </source>
</evidence>
<dbReference type="PROSITE" id="PS51077">
    <property type="entry name" value="HTH_ICLR"/>
    <property type="match status" value="1"/>
</dbReference>
<keyword evidence="1" id="KW-0805">Transcription regulation</keyword>
<dbReference type="Proteomes" id="UP001523369">
    <property type="component" value="Unassembled WGS sequence"/>
</dbReference>
<protein>
    <submittedName>
        <fullName evidence="6">IclR family transcriptional regulator</fullName>
    </submittedName>
</protein>
<dbReference type="PROSITE" id="PS51078">
    <property type="entry name" value="ICLR_ED"/>
    <property type="match status" value="1"/>
</dbReference>
<keyword evidence="3" id="KW-0804">Transcription</keyword>
<feature type="domain" description="HTH iclR-type" evidence="4">
    <location>
        <begin position="7"/>
        <end position="67"/>
    </location>
</feature>
<dbReference type="SUPFAM" id="SSF46785">
    <property type="entry name" value="Winged helix' DNA-binding domain"/>
    <property type="match status" value="1"/>
</dbReference>
<dbReference type="InterPro" id="IPR005471">
    <property type="entry name" value="Tscrpt_reg_IclR_N"/>
</dbReference>
<evidence type="ECO:0000313" key="7">
    <source>
        <dbReference type="Proteomes" id="UP001523369"/>
    </source>
</evidence>
<dbReference type="PANTHER" id="PTHR30136">
    <property type="entry name" value="HELIX-TURN-HELIX TRANSCRIPTIONAL REGULATOR, ICLR FAMILY"/>
    <property type="match status" value="1"/>
</dbReference>
<gene>
    <name evidence="6" type="ORF">M1L60_43750</name>
</gene>
<dbReference type="EMBL" id="JAMYJR010000060">
    <property type="protein sequence ID" value="MCO8277515.1"/>
    <property type="molecule type" value="Genomic_DNA"/>
</dbReference>
<dbReference type="InterPro" id="IPR050707">
    <property type="entry name" value="HTH_MetabolicPath_Reg"/>
</dbReference>
<evidence type="ECO:0000256" key="1">
    <source>
        <dbReference type="ARBA" id="ARBA00023015"/>
    </source>
</evidence>
<dbReference type="Gene3D" id="1.10.10.10">
    <property type="entry name" value="Winged helix-like DNA-binding domain superfamily/Winged helix DNA-binding domain"/>
    <property type="match status" value="1"/>
</dbReference>
<dbReference type="PANTHER" id="PTHR30136:SF35">
    <property type="entry name" value="HTH-TYPE TRANSCRIPTIONAL REGULATOR RV1719"/>
    <property type="match status" value="1"/>
</dbReference>
<reference evidence="6 7" key="1">
    <citation type="submission" date="2022-06" db="EMBL/GenBank/DDBJ databases">
        <title>New Species of the Genus Actinoplanes, ActinopZanes ferrugineus.</title>
        <authorList>
            <person name="Ding P."/>
        </authorList>
    </citation>
    <scope>NUCLEOTIDE SEQUENCE [LARGE SCALE GENOMIC DNA]</scope>
    <source>
        <strain evidence="6 7">TRM88003</strain>
    </source>
</reference>
<dbReference type="InterPro" id="IPR036388">
    <property type="entry name" value="WH-like_DNA-bd_sf"/>
</dbReference>
<accession>A0ABT1E3D1</accession>
<evidence type="ECO:0000259" key="4">
    <source>
        <dbReference type="PROSITE" id="PS51077"/>
    </source>
</evidence>
<dbReference type="Pfam" id="PF01614">
    <property type="entry name" value="IclR_C"/>
    <property type="match status" value="1"/>
</dbReference>
<evidence type="ECO:0000313" key="6">
    <source>
        <dbReference type="EMBL" id="MCO8277515.1"/>
    </source>
</evidence>
<dbReference type="SMART" id="SM00346">
    <property type="entry name" value="HTH_ICLR"/>
    <property type="match status" value="1"/>
</dbReference>
<organism evidence="6 7">
    <name type="scientific">Paractinoplanes aksuensis</name>
    <dbReference type="NCBI Taxonomy" id="2939490"/>
    <lineage>
        <taxon>Bacteria</taxon>
        <taxon>Bacillati</taxon>
        <taxon>Actinomycetota</taxon>
        <taxon>Actinomycetes</taxon>
        <taxon>Micromonosporales</taxon>
        <taxon>Micromonosporaceae</taxon>
        <taxon>Paractinoplanes</taxon>
    </lineage>
</organism>
<dbReference type="RefSeq" id="WP_253243528.1">
    <property type="nucleotide sequence ID" value="NZ_JAMYJR010000060.1"/>
</dbReference>
<feature type="domain" description="IclR-ED" evidence="5">
    <location>
        <begin position="68"/>
        <end position="254"/>
    </location>
</feature>
<dbReference type="Gene3D" id="3.30.450.40">
    <property type="match status" value="1"/>
</dbReference>